<dbReference type="InterPro" id="IPR051423">
    <property type="entry name" value="CD225/Dispanin"/>
</dbReference>
<feature type="region of interest" description="Disordered" evidence="6">
    <location>
        <begin position="86"/>
        <end position="157"/>
    </location>
</feature>
<feature type="region of interest" description="Disordered" evidence="6">
    <location>
        <begin position="1"/>
        <end position="74"/>
    </location>
</feature>
<comment type="subcellular location">
    <subcellularLocation>
        <location evidence="1">Membrane</location>
    </subcellularLocation>
</comment>
<feature type="compositionally biased region" description="Polar residues" evidence="6">
    <location>
        <begin position="141"/>
        <end position="154"/>
    </location>
</feature>
<evidence type="ECO:0000256" key="6">
    <source>
        <dbReference type="SAM" id="MobiDB-lite"/>
    </source>
</evidence>
<protein>
    <recommendedName>
        <fullName evidence="10">Proline-rich transmembrane protein 2</fullName>
    </recommendedName>
</protein>
<evidence type="ECO:0000256" key="4">
    <source>
        <dbReference type="ARBA" id="ARBA00022989"/>
    </source>
</evidence>
<reference evidence="8" key="1">
    <citation type="submission" date="2021-01" db="EMBL/GenBank/DDBJ databases">
        <authorList>
            <person name="Zahm M."/>
            <person name="Roques C."/>
            <person name="Cabau C."/>
            <person name="Klopp C."/>
            <person name="Donnadieu C."/>
            <person name="Jouanno E."/>
            <person name="Lampietro C."/>
            <person name="Louis A."/>
            <person name="Herpin A."/>
            <person name="Echchiki A."/>
            <person name="Berthelot C."/>
            <person name="Parey E."/>
            <person name="Roest-Crollius H."/>
            <person name="Braasch I."/>
            <person name="Postlethwait J."/>
            <person name="Bobe J."/>
            <person name="Montfort J."/>
            <person name="Bouchez O."/>
            <person name="Begum T."/>
            <person name="Mejri S."/>
            <person name="Adams A."/>
            <person name="Chen W.-J."/>
            <person name="Guiguen Y."/>
        </authorList>
    </citation>
    <scope>NUCLEOTIDE SEQUENCE</scope>
    <source>
        <strain evidence="8">YG-15Mar2019-1</strain>
        <tissue evidence="8">Brain</tissue>
    </source>
</reference>
<evidence type="ECO:0008006" key="10">
    <source>
        <dbReference type="Google" id="ProtNLM"/>
    </source>
</evidence>
<gene>
    <name evidence="8" type="ORF">MATL_G00215410</name>
</gene>
<name>A0A9D3T419_MEGAT</name>
<proteinExistence type="inferred from homology"/>
<evidence type="ECO:0000256" key="7">
    <source>
        <dbReference type="SAM" id="Phobius"/>
    </source>
</evidence>
<dbReference type="AlphaFoldDB" id="A0A9D3T419"/>
<feature type="transmembrane region" description="Helical" evidence="7">
    <location>
        <begin position="165"/>
        <end position="191"/>
    </location>
</feature>
<dbReference type="PANTHER" id="PTHR14948">
    <property type="entry name" value="NG5"/>
    <property type="match status" value="1"/>
</dbReference>
<dbReference type="EMBL" id="JAFDVH010000019">
    <property type="protein sequence ID" value="KAG7459890.1"/>
    <property type="molecule type" value="Genomic_DNA"/>
</dbReference>
<keyword evidence="5 7" id="KW-0472">Membrane</keyword>
<organism evidence="8 9">
    <name type="scientific">Megalops atlanticus</name>
    <name type="common">Tarpon</name>
    <name type="synonym">Clupea gigantea</name>
    <dbReference type="NCBI Taxonomy" id="7932"/>
    <lineage>
        <taxon>Eukaryota</taxon>
        <taxon>Metazoa</taxon>
        <taxon>Chordata</taxon>
        <taxon>Craniata</taxon>
        <taxon>Vertebrata</taxon>
        <taxon>Euteleostomi</taxon>
        <taxon>Actinopterygii</taxon>
        <taxon>Neopterygii</taxon>
        <taxon>Teleostei</taxon>
        <taxon>Elopiformes</taxon>
        <taxon>Megalopidae</taxon>
        <taxon>Megalops</taxon>
    </lineage>
</organism>
<sequence length="239" mass="25395">MAVNTNSTQPPLTPSAVPTVLEEEQQQLEQSVNLPQEESSPAPDATQPTKDEQQAPQPPACPAPDATTQEETLPNNHLVLVNEKTEKQNGVYSGPVDSPPSSTSSPPRSQHAKSHAHAHFANGKARVGSRSGSLGHVTASPRPSLSRQPSTATEGLNEAGKPQDYLLLAILSCFCPMWPINIVGLTFSLMSRNSLQQGNVDGARRLGRVSKMLSVFSVVGGIVIIIGCIVINWGLILKS</sequence>
<dbReference type="InterPro" id="IPR007593">
    <property type="entry name" value="CD225/Dispanin_fam"/>
</dbReference>
<dbReference type="Pfam" id="PF04505">
    <property type="entry name" value="CD225"/>
    <property type="match status" value="1"/>
</dbReference>
<comment type="caution">
    <text evidence="8">The sequence shown here is derived from an EMBL/GenBank/DDBJ whole genome shotgun (WGS) entry which is preliminary data.</text>
</comment>
<dbReference type="GO" id="GO:0016020">
    <property type="term" value="C:membrane"/>
    <property type="evidence" value="ECO:0007669"/>
    <property type="project" value="UniProtKB-SubCell"/>
</dbReference>
<comment type="similarity">
    <text evidence="2">Belongs to the CD225/Dispanin family.</text>
</comment>
<dbReference type="PANTHER" id="PTHR14948:SF20">
    <property type="entry name" value="PROLINE-RICH TRANSMEMBRANE PROTEIN 2"/>
    <property type="match status" value="1"/>
</dbReference>
<evidence type="ECO:0000256" key="3">
    <source>
        <dbReference type="ARBA" id="ARBA00022692"/>
    </source>
</evidence>
<keyword evidence="3 7" id="KW-0812">Transmembrane</keyword>
<accession>A0A9D3T419</accession>
<keyword evidence="9" id="KW-1185">Reference proteome</keyword>
<dbReference type="OrthoDB" id="9665078at2759"/>
<evidence type="ECO:0000313" key="9">
    <source>
        <dbReference type="Proteomes" id="UP001046870"/>
    </source>
</evidence>
<keyword evidence="4 7" id="KW-1133">Transmembrane helix</keyword>
<evidence type="ECO:0000256" key="1">
    <source>
        <dbReference type="ARBA" id="ARBA00004370"/>
    </source>
</evidence>
<feature type="transmembrane region" description="Helical" evidence="7">
    <location>
        <begin position="212"/>
        <end position="236"/>
    </location>
</feature>
<dbReference type="Proteomes" id="UP001046870">
    <property type="component" value="Chromosome 19"/>
</dbReference>
<evidence type="ECO:0000256" key="5">
    <source>
        <dbReference type="ARBA" id="ARBA00023136"/>
    </source>
</evidence>
<evidence type="ECO:0000313" key="8">
    <source>
        <dbReference type="EMBL" id="KAG7459890.1"/>
    </source>
</evidence>
<feature type="compositionally biased region" description="Polar residues" evidence="6">
    <location>
        <begin position="1"/>
        <end position="10"/>
    </location>
</feature>
<feature type="compositionally biased region" description="Low complexity" evidence="6">
    <location>
        <begin position="93"/>
        <end position="109"/>
    </location>
</feature>
<evidence type="ECO:0000256" key="2">
    <source>
        <dbReference type="ARBA" id="ARBA00006843"/>
    </source>
</evidence>